<reference evidence="1" key="1">
    <citation type="submission" date="2019-07" db="EMBL/GenBank/DDBJ databases">
        <title>Annotation for the trematode Paragonimus miyazaki's.</title>
        <authorList>
            <person name="Choi Y.-J."/>
        </authorList>
    </citation>
    <scope>NUCLEOTIDE SEQUENCE</scope>
    <source>
        <strain evidence="1">Japan</strain>
    </source>
</reference>
<proteinExistence type="predicted"/>
<dbReference type="EMBL" id="JTDE01005341">
    <property type="protein sequence ID" value="KAF7250130.1"/>
    <property type="molecule type" value="Genomic_DNA"/>
</dbReference>
<gene>
    <name evidence="1" type="ORF">EG68_08496</name>
</gene>
<protein>
    <submittedName>
        <fullName evidence="1">Uncharacterized protein</fullName>
    </submittedName>
</protein>
<keyword evidence="2" id="KW-1185">Reference proteome</keyword>
<evidence type="ECO:0000313" key="1">
    <source>
        <dbReference type="EMBL" id="KAF7250130.1"/>
    </source>
</evidence>
<name>A0A8S9YHP5_9TREM</name>
<dbReference type="AlphaFoldDB" id="A0A8S9YHP5"/>
<organism evidence="1 2">
    <name type="scientific">Paragonimus skrjabini miyazakii</name>
    <dbReference type="NCBI Taxonomy" id="59628"/>
    <lineage>
        <taxon>Eukaryota</taxon>
        <taxon>Metazoa</taxon>
        <taxon>Spiralia</taxon>
        <taxon>Lophotrochozoa</taxon>
        <taxon>Platyhelminthes</taxon>
        <taxon>Trematoda</taxon>
        <taxon>Digenea</taxon>
        <taxon>Plagiorchiida</taxon>
        <taxon>Troglotremata</taxon>
        <taxon>Troglotrematidae</taxon>
        <taxon>Paragonimus</taxon>
    </lineage>
</organism>
<dbReference type="Proteomes" id="UP000822476">
    <property type="component" value="Unassembled WGS sequence"/>
</dbReference>
<comment type="caution">
    <text evidence="1">The sequence shown here is derived from an EMBL/GenBank/DDBJ whole genome shotgun (WGS) entry which is preliminary data.</text>
</comment>
<evidence type="ECO:0000313" key="2">
    <source>
        <dbReference type="Proteomes" id="UP000822476"/>
    </source>
</evidence>
<sequence length="128" mass="14339">MQCTNSPCTLATHRLALSVAAIEYLCKRPSIFDYKRITFGVASRMSNTGDLSPPTVKSMRTQQVFLDDRGEFRSSLRRPPIFHPGDDFKGWEFAVTNDLANVPARSMGPYILSCFSKEAARIFRTTGV</sequence>
<accession>A0A8S9YHP5</accession>